<dbReference type="CDD" id="cd01392">
    <property type="entry name" value="HTH_LacI"/>
    <property type="match status" value="1"/>
</dbReference>
<accession>B4RGH5</accession>
<dbReference type="STRING" id="450851.PHZ_c2472"/>
<dbReference type="Pfam" id="PF00356">
    <property type="entry name" value="LacI"/>
    <property type="match status" value="1"/>
</dbReference>
<dbReference type="PANTHER" id="PTHR30146">
    <property type="entry name" value="LACI-RELATED TRANSCRIPTIONAL REPRESSOR"/>
    <property type="match status" value="1"/>
</dbReference>
<dbReference type="Gene3D" id="3.40.50.2300">
    <property type="match status" value="1"/>
</dbReference>
<name>B4RGH5_PHEZH</name>
<dbReference type="InterPro" id="IPR028082">
    <property type="entry name" value="Peripla_BP_I"/>
</dbReference>
<feature type="region of interest" description="Disordered" evidence="4">
    <location>
        <begin position="398"/>
        <end position="470"/>
    </location>
</feature>
<dbReference type="InterPro" id="IPR000843">
    <property type="entry name" value="HTH_LacI"/>
</dbReference>
<keyword evidence="2" id="KW-0238">DNA-binding</keyword>
<dbReference type="GO" id="GO:0000976">
    <property type="term" value="F:transcription cis-regulatory region binding"/>
    <property type="evidence" value="ECO:0007669"/>
    <property type="project" value="TreeGrafter"/>
</dbReference>
<dbReference type="GO" id="GO:0003700">
    <property type="term" value="F:DNA-binding transcription factor activity"/>
    <property type="evidence" value="ECO:0007669"/>
    <property type="project" value="TreeGrafter"/>
</dbReference>
<evidence type="ECO:0000259" key="5">
    <source>
        <dbReference type="PROSITE" id="PS50932"/>
    </source>
</evidence>
<dbReference type="SUPFAM" id="SSF53822">
    <property type="entry name" value="Periplasmic binding protein-like I"/>
    <property type="match status" value="1"/>
</dbReference>
<reference evidence="6 7" key="1">
    <citation type="journal article" date="2008" name="BMC Genomics">
        <title>Complete genome of Phenylobacterium zucineum - a novel facultative intracellular bacterium isolated from human erythroleukemia cell line K562.</title>
        <authorList>
            <person name="Luo Y."/>
            <person name="Xu X."/>
            <person name="Ding Z."/>
            <person name="Liu Z."/>
            <person name="Zhang B."/>
            <person name="Yan Z."/>
            <person name="Sun J."/>
            <person name="Hu S."/>
            <person name="Hu X."/>
        </authorList>
    </citation>
    <scope>NUCLEOTIDE SEQUENCE [LARGE SCALE GENOMIC DNA]</scope>
    <source>
        <strain evidence="6 7">HLK1</strain>
    </source>
</reference>
<dbReference type="PROSITE" id="PS50932">
    <property type="entry name" value="HTH_LACI_2"/>
    <property type="match status" value="1"/>
</dbReference>
<evidence type="ECO:0000256" key="4">
    <source>
        <dbReference type="SAM" id="MobiDB-lite"/>
    </source>
</evidence>
<dbReference type="Proteomes" id="UP000001868">
    <property type="component" value="Chromosome"/>
</dbReference>
<dbReference type="Gene3D" id="1.10.260.40">
    <property type="entry name" value="lambda repressor-like DNA-binding domains"/>
    <property type="match status" value="1"/>
</dbReference>
<keyword evidence="1" id="KW-0805">Transcription regulation</keyword>
<dbReference type="InterPro" id="IPR010982">
    <property type="entry name" value="Lambda_DNA-bd_dom_sf"/>
</dbReference>
<proteinExistence type="predicted"/>
<evidence type="ECO:0000313" key="7">
    <source>
        <dbReference type="Proteomes" id="UP000001868"/>
    </source>
</evidence>
<protein>
    <submittedName>
        <fullName evidence="6">Transcriptional regulator, LacI family</fullName>
    </submittedName>
</protein>
<keyword evidence="3" id="KW-0804">Transcription</keyword>
<evidence type="ECO:0000256" key="3">
    <source>
        <dbReference type="ARBA" id="ARBA00023163"/>
    </source>
</evidence>
<evidence type="ECO:0000256" key="2">
    <source>
        <dbReference type="ARBA" id="ARBA00023125"/>
    </source>
</evidence>
<organism evidence="6 7">
    <name type="scientific">Phenylobacterium zucineum (strain HLK1)</name>
    <dbReference type="NCBI Taxonomy" id="450851"/>
    <lineage>
        <taxon>Bacteria</taxon>
        <taxon>Pseudomonadati</taxon>
        <taxon>Pseudomonadota</taxon>
        <taxon>Alphaproteobacteria</taxon>
        <taxon>Caulobacterales</taxon>
        <taxon>Caulobacteraceae</taxon>
        <taxon>Phenylobacterium</taxon>
    </lineage>
</organism>
<dbReference type="KEGG" id="pzu:PHZ_c2472"/>
<dbReference type="AlphaFoldDB" id="B4RGH5"/>
<dbReference type="PANTHER" id="PTHR30146:SF153">
    <property type="entry name" value="LACTOSE OPERON REPRESSOR"/>
    <property type="match status" value="1"/>
</dbReference>
<dbReference type="Pfam" id="PF00532">
    <property type="entry name" value="Peripla_BP_1"/>
    <property type="match status" value="1"/>
</dbReference>
<gene>
    <name evidence="6" type="ordered locus">PHZ_c2472</name>
</gene>
<keyword evidence="7" id="KW-1185">Reference proteome</keyword>
<dbReference type="SMART" id="SM00354">
    <property type="entry name" value="HTH_LACI"/>
    <property type="match status" value="1"/>
</dbReference>
<dbReference type="InterPro" id="IPR001761">
    <property type="entry name" value="Peripla_BP/Lac1_sug-bd_dom"/>
</dbReference>
<sequence length="470" mass="48930">MQPKPARRQKSALTIHDVARYAGVSPMTVSRVINGEKNVRESTREAVNAAIRALNYQPNPAARSLAGADLVRIGLLYSNPSAAYLSEFLVGGLDQVSRSNIQLVVEKCDEEAAEAAAARLLNSGVDGIILPPPLCDSPAVLKMLAASHTPAVAVATGRPPADVSAVRIDDFEAARQMTRHLAGLEGRRLGRGQGFGVGPVERIGQRPVQAHEPHAPRAVEVQQPVHHPRIEGAQVQQEDERDLAPLGLQRQGPRAIEALGGGRQETGFQPGDRGGVAAGGAARVGIVVGPVAEIEGDAGDPVAPGLQERPGAGADLRGLALGQERVAEPAPRAALGQRGQQRLVAHDVGLEGGGRGRGEAQVAPGVVAERAARLAPEPEGEARVGLGLQEAAVDEAGGRRLGPLQGPQDVAGDAGAGLPGRQGAVRGQVVKGQRDLHRPRRLRQQRGGQGERRRPHRSNSDSGTASAIAL</sequence>
<dbReference type="PRINTS" id="PR00036">
    <property type="entry name" value="HTHLACI"/>
</dbReference>
<dbReference type="PROSITE" id="PS00356">
    <property type="entry name" value="HTH_LACI_1"/>
    <property type="match status" value="1"/>
</dbReference>
<feature type="compositionally biased region" description="Polar residues" evidence="4">
    <location>
        <begin position="460"/>
        <end position="470"/>
    </location>
</feature>
<evidence type="ECO:0000256" key="1">
    <source>
        <dbReference type="ARBA" id="ARBA00023015"/>
    </source>
</evidence>
<dbReference type="HOGENOM" id="CLU_581193_0_0_5"/>
<dbReference type="SUPFAM" id="SSF47413">
    <property type="entry name" value="lambda repressor-like DNA-binding domains"/>
    <property type="match status" value="1"/>
</dbReference>
<dbReference type="eggNOG" id="COG1609">
    <property type="taxonomic scope" value="Bacteria"/>
</dbReference>
<feature type="domain" description="HTH lacI-type" evidence="5">
    <location>
        <begin position="13"/>
        <end position="67"/>
    </location>
</feature>
<dbReference type="FunFam" id="1.10.260.40:FF:000002">
    <property type="entry name" value="HTH-type transcriptional repressor PurR"/>
    <property type="match status" value="1"/>
</dbReference>
<dbReference type="EMBL" id="CP000747">
    <property type="protein sequence ID" value="ACG78881.1"/>
    <property type="molecule type" value="Genomic_DNA"/>
</dbReference>
<evidence type="ECO:0000313" key="6">
    <source>
        <dbReference type="EMBL" id="ACG78881.1"/>
    </source>
</evidence>